<dbReference type="PANTHER" id="PTHR43248">
    <property type="entry name" value="2-SUCCINYL-6-HYDROXY-2,4-CYCLOHEXADIENE-1-CARBOXYLATE SYNTHASE"/>
    <property type="match status" value="1"/>
</dbReference>
<comment type="caution">
    <text evidence="8">The sequence shown here is derived from an EMBL/GenBank/DDBJ whole genome shotgun (WGS) entry which is preliminary data.</text>
</comment>
<feature type="domain" description="Peptidase S33 tripeptidyl aminopeptidase-like C-terminal" evidence="7">
    <location>
        <begin position="451"/>
        <end position="533"/>
    </location>
</feature>
<dbReference type="InterPro" id="IPR051601">
    <property type="entry name" value="Serine_prot/Carboxylest_S33"/>
</dbReference>
<dbReference type="Proteomes" id="UP001597307">
    <property type="component" value="Unassembled WGS sequence"/>
</dbReference>
<feature type="transmembrane region" description="Helical" evidence="5">
    <location>
        <begin position="30"/>
        <end position="49"/>
    </location>
</feature>
<keyword evidence="5" id="KW-1133">Transmembrane helix</keyword>
<dbReference type="EMBL" id="JBHUGA010000009">
    <property type="protein sequence ID" value="MFD1845891.1"/>
    <property type="molecule type" value="Genomic_DNA"/>
</dbReference>
<evidence type="ECO:0000259" key="7">
    <source>
        <dbReference type="Pfam" id="PF08386"/>
    </source>
</evidence>
<organism evidence="8 9">
    <name type="scientific">Arthrobacter flavus</name>
    <dbReference type="NCBI Taxonomy" id="95172"/>
    <lineage>
        <taxon>Bacteria</taxon>
        <taxon>Bacillati</taxon>
        <taxon>Actinomycetota</taxon>
        <taxon>Actinomycetes</taxon>
        <taxon>Micrococcales</taxon>
        <taxon>Micrococcaceae</taxon>
        <taxon>Arthrobacter</taxon>
    </lineage>
</organism>
<dbReference type="Pfam" id="PF08386">
    <property type="entry name" value="Abhydrolase_4"/>
    <property type="match status" value="1"/>
</dbReference>
<gene>
    <name evidence="8" type="ORF">ACFSFX_04695</name>
</gene>
<keyword evidence="5" id="KW-0812">Transmembrane</keyword>
<protein>
    <submittedName>
        <fullName evidence="8">Alpha/beta fold hydrolase</fullName>
    </submittedName>
</protein>
<evidence type="ECO:0000313" key="9">
    <source>
        <dbReference type="Proteomes" id="UP001597307"/>
    </source>
</evidence>
<evidence type="ECO:0000256" key="1">
    <source>
        <dbReference type="ARBA" id="ARBA00010088"/>
    </source>
</evidence>
<dbReference type="InterPro" id="IPR013595">
    <property type="entry name" value="Pept_S33_TAP-like_C"/>
</dbReference>
<evidence type="ECO:0000256" key="5">
    <source>
        <dbReference type="SAM" id="Phobius"/>
    </source>
</evidence>
<evidence type="ECO:0000259" key="6">
    <source>
        <dbReference type="Pfam" id="PF00561"/>
    </source>
</evidence>
<dbReference type="PANTHER" id="PTHR43248:SF29">
    <property type="entry name" value="TRIPEPTIDYL AMINOPEPTIDASE"/>
    <property type="match status" value="1"/>
</dbReference>
<dbReference type="RefSeq" id="WP_343878140.1">
    <property type="nucleotide sequence ID" value="NZ_BAAAIJ010000009.1"/>
</dbReference>
<proteinExistence type="inferred from homology"/>
<keyword evidence="3 8" id="KW-0378">Hydrolase</keyword>
<feature type="domain" description="AB hydrolase-1" evidence="6">
    <location>
        <begin position="135"/>
        <end position="297"/>
    </location>
</feature>
<name>A0ABW4Q664_9MICC</name>
<reference evidence="9" key="1">
    <citation type="journal article" date="2019" name="Int. J. Syst. Evol. Microbiol.">
        <title>The Global Catalogue of Microorganisms (GCM) 10K type strain sequencing project: providing services to taxonomists for standard genome sequencing and annotation.</title>
        <authorList>
            <consortium name="The Broad Institute Genomics Platform"/>
            <consortium name="The Broad Institute Genome Sequencing Center for Infectious Disease"/>
            <person name="Wu L."/>
            <person name="Ma J."/>
        </authorList>
    </citation>
    <scope>NUCLEOTIDE SEQUENCE [LARGE SCALE GENOMIC DNA]</scope>
    <source>
        <strain evidence="9">JCM 11496</strain>
    </source>
</reference>
<evidence type="ECO:0000256" key="2">
    <source>
        <dbReference type="ARBA" id="ARBA00022729"/>
    </source>
</evidence>
<dbReference type="SUPFAM" id="SSF53474">
    <property type="entry name" value="alpha/beta-Hydrolases"/>
    <property type="match status" value="1"/>
</dbReference>
<keyword evidence="5" id="KW-0472">Membrane</keyword>
<accession>A0ABW4Q664</accession>
<evidence type="ECO:0000313" key="8">
    <source>
        <dbReference type="EMBL" id="MFD1845891.1"/>
    </source>
</evidence>
<comment type="similarity">
    <text evidence="1">Belongs to the peptidase S33 family.</text>
</comment>
<sequence length="590" mass="63529">MSSTTNEPDIPDEANEATGAPLPSRGAKTVMAGVAILVVAALAGSAIFWSSTKPDGPGMPDVAELAGSLVDQELTWDSCDFGPAELLPGDEAANVKCATIKVPKDWLDPDPTDTWDVRISFAQNLDVSDPEAETLFLHPGGPFPSLSFSSTTQHRVPELRSSTNFLSFDQRGLGRSSTLSCDYEYDPADGAAAQPRAIGETCSDDPDFATMTTEQVAYDMDFMRHLLGLEKVSYLGYSYGTWLGSWFGKLFPDNIERMVLDSAIDGTSATYEKSWKGQYVAIDRQFRLLTMNWLARNDTSFALGDEPEAIWDRYFAATGSPEMADAAHLVWASTGAATLQAKPVSIEFVVGVVQQLIVEGESDGPGDHIDRAARVINSLGLPDEASEAAIAQFPIYAPVPAQPGGLVQASYSSADDFLRCADGEWTQGQAHWDEYNAQMAEQAPFTAQLKRLDAPPECAFWPTDVEMPEANGDFPETIVLQSELDPLSAWESGQALGTTLPNTSLIAVDNEGVHGVFPYGTAAVDRPVLDFLLGNADRPTSQVVDAKPLPLEESAFEHWARLGLYGDRADPNFTDPMSPAPTGVLAPLGD</sequence>
<dbReference type="GO" id="GO:0016787">
    <property type="term" value="F:hydrolase activity"/>
    <property type="evidence" value="ECO:0007669"/>
    <property type="project" value="UniProtKB-KW"/>
</dbReference>
<evidence type="ECO:0000256" key="4">
    <source>
        <dbReference type="SAM" id="MobiDB-lite"/>
    </source>
</evidence>
<feature type="region of interest" description="Disordered" evidence="4">
    <location>
        <begin position="1"/>
        <end position="24"/>
    </location>
</feature>
<dbReference type="InterPro" id="IPR029058">
    <property type="entry name" value="AB_hydrolase_fold"/>
</dbReference>
<dbReference type="Pfam" id="PF00561">
    <property type="entry name" value="Abhydrolase_1"/>
    <property type="match status" value="1"/>
</dbReference>
<dbReference type="InterPro" id="IPR000073">
    <property type="entry name" value="AB_hydrolase_1"/>
</dbReference>
<evidence type="ECO:0000256" key="3">
    <source>
        <dbReference type="ARBA" id="ARBA00022801"/>
    </source>
</evidence>
<keyword evidence="9" id="KW-1185">Reference proteome</keyword>
<dbReference type="Gene3D" id="3.40.50.1820">
    <property type="entry name" value="alpha/beta hydrolase"/>
    <property type="match status" value="1"/>
</dbReference>
<keyword evidence="2" id="KW-0732">Signal</keyword>